<dbReference type="EMBL" id="WIWS01000135">
    <property type="protein sequence ID" value="KAF3203431.1"/>
    <property type="molecule type" value="Genomic_DNA"/>
</dbReference>
<evidence type="ECO:0000256" key="3">
    <source>
        <dbReference type="ARBA" id="ARBA00022833"/>
    </source>
</evidence>
<dbReference type="GO" id="GO:0000981">
    <property type="term" value="F:DNA-binding transcription factor activity, RNA polymerase II-specific"/>
    <property type="evidence" value="ECO:0007669"/>
    <property type="project" value="TreeGrafter"/>
</dbReference>
<dbReference type="Proteomes" id="UP000472727">
    <property type="component" value="Unassembled WGS sequence"/>
</dbReference>
<evidence type="ECO:0000313" key="7">
    <source>
        <dbReference type="Proteomes" id="UP000472727"/>
    </source>
</evidence>
<evidence type="ECO:0000256" key="2">
    <source>
        <dbReference type="ARBA" id="ARBA00022771"/>
    </source>
</evidence>
<dbReference type="SUPFAM" id="SSF144232">
    <property type="entry name" value="HIT/MYND zinc finger-like"/>
    <property type="match status" value="1"/>
</dbReference>
<dbReference type="PANTHER" id="PTHR10237:SF15">
    <property type="entry name" value="LD37257P"/>
    <property type="match status" value="1"/>
</dbReference>
<dbReference type="InterPro" id="IPR024119">
    <property type="entry name" value="TF_DEAF-1"/>
</dbReference>
<organism evidence="6 7">
    <name type="scientific">Orbilia oligospora</name>
    <name type="common">Nematode-trapping fungus</name>
    <name type="synonym">Arthrobotrys oligospora</name>
    <dbReference type="NCBI Taxonomy" id="2813651"/>
    <lineage>
        <taxon>Eukaryota</taxon>
        <taxon>Fungi</taxon>
        <taxon>Dikarya</taxon>
        <taxon>Ascomycota</taxon>
        <taxon>Pezizomycotina</taxon>
        <taxon>Orbiliomycetes</taxon>
        <taxon>Orbiliales</taxon>
        <taxon>Orbiliaceae</taxon>
        <taxon>Orbilia</taxon>
    </lineage>
</organism>
<keyword evidence="2 4" id="KW-0863">Zinc-finger</keyword>
<evidence type="ECO:0000259" key="5">
    <source>
        <dbReference type="PROSITE" id="PS50865"/>
    </source>
</evidence>
<keyword evidence="3" id="KW-0862">Zinc</keyword>
<dbReference type="AlphaFoldDB" id="A0A7C8U7M2"/>
<reference evidence="6 7" key="1">
    <citation type="submission" date="2019-06" db="EMBL/GenBank/DDBJ databases">
        <authorList>
            <person name="Palmer J.M."/>
        </authorList>
    </citation>
    <scope>NUCLEOTIDE SEQUENCE [LARGE SCALE GENOMIC DNA]</scope>
    <source>
        <strain evidence="6 7">TWF106</strain>
    </source>
</reference>
<accession>A0A7C8U7M2</accession>
<dbReference type="InterPro" id="IPR002893">
    <property type="entry name" value="Znf_MYND"/>
</dbReference>
<feature type="domain" description="MYND-type" evidence="5">
    <location>
        <begin position="1208"/>
        <end position="1249"/>
    </location>
</feature>
<dbReference type="GO" id="GO:0008270">
    <property type="term" value="F:zinc ion binding"/>
    <property type="evidence" value="ECO:0007669"/>
    <property type="project" value="UniProtKB-KW"/>
</dbReference>
<dbReference type="PROSITE" id="PS50865">
    <property type="entry name" value="ZF_MYND_2"/>
    <property type="match status" value="1"/>
</dbReference>
<dbReference type="GO" id="GO:0005634">
    <property type="term" value="C:nucleus"/>
    <property type="evidence" value="ECO:0007669"/>
    <property type="project" value="TreeGrafter"/>
</dbReference>
<dbReference type="Gene3D" id="6.10.140.2220">
    <property type="match status" value="1"/>
</dbReference>
<comment type="caution">
    <text evidence="6">The sequence shown here is derived from an EMBL/GenBank/DDBJ whole genome shotgun (WGS) entry which is preliminary data.</text>
</comment>
<keyword evidence="1" id="KW-0479">Metal-binding</keyword>
<evidence type="ECO:0000256" key="4">
    <source>
        <dbReference type="PROSITE-ProRule" id="PRU00134"/>
    </source>
</evidence>
<evidence type="ECO:0000313" key="6">
    <source>
        <dbReference type="EMBL" id="KAF3203431.1"/>
    </source>
</evidence>
<proteinExistence type="predicted"/>
<name>A0A7C8U7M2_ORBOL</name>
<protein>
    <recommendedName>
        <fullName evidence="5">MYND-type domain-containing protein</fullName>
    </recommendedName>
</protein>
<evidence type="ECO:0000256" key="1">
    <source>
        <dbReference type="ARBA" id="ARBA00022723"/>
    </source>
</evidence>
<gene>
    <name evidence="6" type="ORF">TWF106_001983</name>
</gene>
<dbReference type="Pfam" id="PF14737">
    <property type="entry name" value="DUF4470"/>
    <property type="match status" value="1"/>
</dbReference>
<dbReference type="InterPro" id="IPR027974">
    <property type="entry name" value="DUF4470"/>
</dbReference>
<dbReference type="Pfam" id="PF01753">
    <property type="entry name" value="zf-MYND"/>
    <property type="match status" value="1"/>
</dbReference>
<dbReference type="PANTHER" id="PTHR10237">
    <property type="entry name" value="DEFORMED EPIDERMAL AUTOREGULATORY FACTOR 1 HOMOLOG SUPPRESSIN"/>
    <property type="match status" value="1"/>
</dbReference>
<sequence length="1251" mass="140937">MLHPETFDGHGFYYPLGNSPAINLVGFLPPEIDAEVLLLGCGDVRNILFTLFAESSETANEVHRKYHFTCCDFEGAVIARNILLLAMILKNEEASTMWSIYYDIFMSETCSQVLKSYLAELLSASEDIELWLRSDLGKVLTVGSKYTLAVVRRLWSAWAKSLDEKGKGQRRKSVERELANIVKERHSKGSILSVARSAGPLTIEVMRASMDHFNHYWKHGTTDRHTEKPPVSNPTFSLTKYGRKFSVHYGTNPLAGFHLSTAVVPFGSKDFRPMKSSSDFTPLVKCAKEEFNLWCQSFRNAQENNTFTICFFVDEALELCGSLSPRIDATGIKEINENNATSKGYLHNHPTQFNVIDISNLIDHVGTYNILLSILALLRKDHISYLSTETLLKHEFNIDRGNEALYNVFGVDPASVFALLGITVVDFMCAQTSISQVSEHQLEAFADGEQRHGRLVWKWIPSFQPEGLNEDCTSVTQEPKFLYDVRNMVDFLAAIYKKLFSIENHTWSLQQMEDCVKKRKPMNILQHNTRMTFSLLLQKVKRLTSATVNWNELMERLLLFVTRDCGCFIAPCFVQEQDALNLLHKIKTVDYLDIPPSLAATRFRGARGHRTSKINYESVLTCITLSVPTKAFNKLSMRDMKQVGTPQLQLTLSCGDLMNHFCAIQRKFGDLDAIDGPEPGEIYFERNAPKFKEDLDGWMGASTILYSCMVPTWFLMLIGCKISLDVVSNPMTSLLITELGPFMKLFETDVDDHKSVRLSTMFPLAKTFLGVPTGLKAAKDLYNTRFGASSTLKGDTSKLKGMPTPKPSGLQLEYTFLMSGRTRRLERQQASGFGPLPGSLDFGAHPMISRILYRWSVESDHSLVKLLEDKATISTTREGSSGIRVHLGPSSKLIVFPFPIGEPIKLSVARKSKYIEIDAPMYNGLMRAPLYSQFPLVIANKSLRSIVPWGMHRINLDKSPVVLIDLLKHGKNGYDWISSAATFSLSRQERTNINSCTQKYFGDLMSEIKETIHMIIIRYLGIQGFQHNCFVLSCEGVGGYMLIYVKDIRLDLSGQSITADCALVPFEDNNLPQLAPNLVDFHHAPLRSSPEESKAWLQITPNLVERCRTWQHKPSCEYIKSSRIPLSAPGLRIGDPPICDCGKGIFPKTFYDDPVIKPFLPHATRAALGLLFPPPYSKQLQNMRDLISKTSGLRLPNILSEEPKKTGCALCGKEEDGDRKLRKCSACMNVEYCSKECQKKDWKVHKKTHGT</sequence>